<dbReference type="CDD" id="cd08509">
    <property type="entry name" value="PBP2_TmCBP_oligosaccharides_like"/>
    <property type="match status" value="1"/>
</dbReference>
<dbReference type="EMBL" id="NQWI01000102">
    <property type="protein sequence ID" value="PDW01868.1"/>
    <property type="molecule type" value="Genomic_DNA"/>
</dbReference>
<dbReference type="Proteomes" id="UP000220527">
    <property type="component" value="Unassembled WGS sequence"/>
</dbReference>
<evidence type="ECO:0000313" key="3">
    <source>
        <dbReference type="Proteomes" id="UP000220527"/>
    </source>
</evidence>
<dbReference type="OrthoDB" id="9772924at2"/>
<sequence length="616" mass="69953">MGIPAFSSGGSLMAMRNSALLGLLILALLVGGCGTASTSQPSEVATPVGAPDLPAEIIDNPEERRRTVIWDVSSGVVANPAQWHPFADDGRRDKGFHQAMIEPLFILNYESGVIEPWLGERMESNADLDVWTLTLREGIRWSDGVPMSAEDVVFTIELLQAYPELERDFFAGLLYWIETVEQLDERTVRFELVEPNPRFQLDFFSVKVWGSFDVLPKHIWHDKDPLTFTNYDPEQGWPVFTGPYLLESFSDKTFIYVRNDDWWGAAAGFRPLPAPERLIWTSINFDMGIEVATRHLDTLGNVRLDEFQEIVALKPNTITWLDGEPFAWMDPCSRTLSFNTLLPPWDQKELRWAVNHSMDRSQLVREAYDGTTVASRHFFPAYPPLDRYVQLLEQEGLYTTYPLMLHDPARARQLIEAQGWVLGDAGYYEQDGVPLSLTIAAHAASPEMQRVGTLIANGLQEIGVNARMQPLEHPDWVAHKTNGTFEAMIDWDSCGSINEPWASMGRYHMRWAKPLGTPVTNFNNQVRWSHEGYSALVDEMAALPLGDPQIEPLFVAASAIWFDELPFIPLLQSKELISFDTTYWQNWPTAVNSYVHPPSWWQSVHIILHNLEPTEH</sequence>
<dbReference type="PANTHER" id="PTHR30290">
    <property type="entry name" value="PERIPLASMIC BINDING COMPONENT OF ABC TRANSPORTER"/>
    <property type="match status" value="1"/>
</dbReference>
<dbReference type="InterPro" id="IPR039424">
    <property type="entry name" value="SBP_5"/>
</dbReference>
<proteinExistence type="predicted"/>
<dbReference type="SUPFAM" id="SSF53850">
    <property type="entry name" value="Periplasmic binding protein-like II"/>
    <property type="match status" value="1"/>
</dbReference>
<dbReference type="PANTHER" id="PTHR30290:SF16">
    <property type="entry name" value="OLIGOPEPTIDE ABC TRANSPORTER, PERIPLASMIC OLIGOPEPTIDE-BINDING PROTEIN"/>
    <property type="match status" value="1"/>
</dbReference>
<dbReference type="Gene3D" id="3.40.190.10">
    <property type="entry name" value="Periplasmic binding protein-like II"/>
    <property type="match status" value="1"/>
</dbReference>
<dbReference type="GO" id="GO:0043190">
    <property type="term" value="C:ATP-binding cassette (ABC) transporter complex"/>
    <property type="evidence" value="ECO:0007669"/>
    <property type="project" value="InterPro"/>
</dbReference>
<dbReference type="PIRSF" id="PIRSF002741">
    <property type="entry name" value="MppA"/>
    <property type="match status" value="1"/>
</dbReference>
<organism evidence="2 3">
    <name type="scientific">Candidatus Viridilinea mediisalina</name>
    <dbReference type="NCBI Taxonomy" id="2024553"/>
    <lineage>
        <taxon>Bacteria</taxon>
        <taxon>Bacillati</taxon>
        <taxon>Chloroflexota</taxon>
        <taxon>Chloroflexia</taxon>
        <taxon>Chloroflexales</taxon>
        <taxon>Chloroflexineae</taxon>
        <taxon>Oscillochloridaceae</taxon>
        <taxon>Candidatus Viridilinea</taxon>
    </lineage>
</organism>
<evidence type="ECO:0000259" key="1">
    <source>
        <dbReference type="Pfam" id="PF00496"/>
    </source>
</evidence>
<dbReference type="Gene3D" id="3.90.76.10">
    <property type="entry name" value="Dipeptide-binding Protein, Domain 1"/>
    <property type="match status" value="1"/>
</dbReference>
<dbReference type="InterPro" id="IPR000914">
    <property type="entry name" value="SBP_5_dom"/>
</dbReference>
<feature type="domain" description="Solute-binding protein family 5" evidence="1">
    <location>
        <begin position="114"/>
        <end position="493"/>
    </location>
</feature>
<name>A0A2A6RG61_9CHLR</name>
<gene>
    <name evidence="2" type="ORF">CJ255_16865</name>
</gene>
<evidence type="ECO:0000313" key="2">
    <source>
        <dbReference type="EMBL" id="PDW01868.1"/>
    </source>
</evidence>
<accession>A0A2A6RG61</accession>
<dbReference type="Gene3D" id="3.10.105.10">
    <property type="entry name" value="Dipeptide-binding Protein, Domain 3"/>
    <property type="match status" value="1"/>
</dbReference>
<reference evidence="3" key="1">
    <citation type="submission" date="2017-08" db="EMBL/GenBank/DDBJ databases">
        <authorList>
            <person name="Grouzdev D.S."/>
            <person name="Gaisin V.A."/>
            <person name="Rysina M.S."/>
            <person name="Gorlenko V.M."/>
        </authorList>
    </citation>
    <scope>NUCLEOTIDE SEQUENCE [LARGE SCALE GENOMIC DNA]</scope>
    <source>
        <strain evidence="3">Kir15-3F</strain>
    </source>
</reference>
<dbReference type="Pfam" id="PF00496">
    <property type="entry name" value="SBP_bac_5"/>
    <property type="match status" value="1"/>
</dbReference>
<dbReference type="GO" id="GO:0015833">
    <property type="term" value="P:peptide transport"/>
    <property type="evidence" value="ECO:0007669"/>
    <property type="project" value="TreeGrafter"/>
</dbReference>
<comment type="caution">
    <text evidence="2">The sequence shown here is derived from an EMBL/GenBank/DDBJ whole genome shotgun (WGS) entry which is preliminary data.</text>
</comment>
<protein>
    <recommendedName>
        <fullName evidence="1">Solute-binding protein family 5 domain-containing protein</fullName>
    </recommendedName>
</protein>
<dbReference type="GO" id="GO:1904680">
    <property type="term" value="F:peptide transmembrane transporter activity"/>
    <property type="evidence" value="ECO:0007669"/>
    <property type="project" value="TreeGrafter"/>
</dbReference>
<keyword evidence="3" id="KW-1185">Reference proteome</keyword>
<dbReference type="AlphaFoldDB" id="A0A2A6RG61"/>
<dbReference type="InterPro" id="IPR030678">
    <property type="entry name" value="Peptide/Ni-bd"/>
</dbReference>
<dbReference type="GO" id="GO:0042597">
    <property type="term" value="C:periplasmic space"/>
    <property type="evidence" value="ECO:0007669"/>
    <property type="project" value="UniProtKB-ARBA"/>
</dbReference>